<feature type="transmembrane region" description="Helical" evidence="5">
    <location>
        <begin position="204"/>
        <end position="225"/>
    </location>
</feature>
<feature type="domain" description="ABC-2 type transporter transmembrane" evidence="6">
    <location>
        <begin position="174"/>
        <end position="412"/>
    </location>
</feature>
<feature type="transmembrane region" description="Helical" evidence="5">
    <location>
        <begin position="392"/>
        <end position="418"/>
    </location>
</feature>
<name>A0A921LFS0_9FIRM</name>
<reference evidence="7" key="1">
    <citation type="journal article" date="2021" name="PeerJ">
        <title>Extensive microbial diversity within the chicken gut microbiome revealed by metagenomics and culture.</title>
        <authorList>
            <person name="Gilroy R."/>
            <person name="Ravi A."/>
            <person name="Getino M."/>
            <person name="Pursley I."/>
            <person name="Horton D.L."/>
            <person name="Alikhan N.F."/>
            <person name="Baker D."/>
            <person name="Gharbi K."/>
            <person name="Hall N."/>
            <person name="Watson M."/>
            <person name="Adriaenssens E.M."/>
            <person name="Foster-Nyarko E."/>
            <person name="Jarju S."/>
            <person name="Secka A."/>
            <person name="Antonio M."/>
            <person name="Oren A."/>
            <person name="Chaudhuri R.R."/>
            <person name="La Ragione R."/>
            <person name="Hildebrand F."/>
            <person name="Pallen M.J."/>
        </authorList>
    </citation>
    <scope>NUCLEOTIDE SEQUENCE</scope>
    <source>
        <strain evidence="7">ChiSjej5B23-16112</strain>
    </source>
</reference>
<protein>
    <submittedName>
        <fullName evidence="7">ABC transporter permease</fullName>
    </submittedName>
</protein>
<dbReference type="Proteomes" id="UP000769156">
    <property type="component" value="Unassembled WGS sequence"/>
</dbReference>
<keyword evidence="2 5" id="KW-0812">Transmembrane</keyword>
<evidence type="ECO:0000313" key="8">
    <source>
        <dbReference type="Proteomes" id="UP000769156"/>
    </source>
</evidence>
<dbReference type="Pfam" id="PF12698">
    <property type="entry name" value="ABC2_membrane_3"/>
    <property type="match status" value="1"/>
</dbReference>
<evidence type="ECO:0000256" key="5">
    <source>
        <dbReference type="SAM" id="Phobius"/>
    </source>
</evidence>
<dbReference type="GO" id="GO:0140359">
    <property type="term" value="F:ABC-type transporter activity"/>
    <property type="evidence" value="ECO:0007669"/>
    <property type="project" value="InterPro"/>
</dbReference>
<evidence type="ECO:0000256" key="1">
    <source>
        <dbReference type="ARBA" id="ARBA00004141"/>
    </source>
</evidence>
<proteinExistence type="predicted"/>
<evidence type="ECO:0000256" key="2">
    <source>
        <dbReference type="ARBA" id="ARBA00022692"/>
    </source>
</evidence>
<feature type="transmembrane region" description="Helical" evidence="5">
    <location>
        <begin position="304"/>
        <end position="325"/>
    </location>
</feature>
<feature type="transmembrane region" description="Helical" evidence="5">
    <location>
        <begin position="331"/>
        <end position="352"/>
    </location>
</feature>
<feature type="transmembrane region" description="Helical" evidence="5">
    <location>
        <begin position="246"/>
        <end position="272"/>
    </location>
</feature>
<evidence type="ECO:0000259" key="6">
    <source>
        <dbReference type="Pfam" id="PF12698"/>
    </source>
</evidence>
<comment type="subcellular location">
    <subcellularLocation>
        <location evidence="1">Membrane</location>
        <topology evidence="1">Multi-pass membrane protein</topology>
    </subcellularLocation>
</comment>
<accession>A0A921LFS0</accession>
<evidence type="ECO:0000256" key="3">
    <source>
        <dbReference type="ARBA" id="ARBA00022989"/>
    </source>
</evidence>
<keyword evidence="3 5" id="KW-1133">Transmembrane helix</keyword>
<reference evidence="7" key="2">
    <citation type="submission" date="2021-09" db="EMBL/GenBank/DDBJ databases">
        <authorList>
            <person name="Gilroy R."/>
        </authorList>
    </citation>
    <scope>NUCLEOTIDE SEQUENCE</scope>
    <source>
        <strain evidence="7">ChiSjej5B23-16112</strain>
    </source>
</reference>
<dbReference type="EMBL" id="DYVY01000063">
    <property type="protein sequence ID" value="HJF93927.1"/>
    <property type="molecule type" value="Genomic_DNA"/>
</dbReference>
<sequence>MRVFTVEIRRLLKTRSVLVLMLAALILAPVLAYFPASFVSWTYRDESGQEVRVEGREALKLEEENQGQFQGKITEDILEAALARYRDFAAGYEGGLPDGIYDERVTASDYYEKVSNVEGILGRVSEAWADPDTGLAPGAENLTEDQAAGFYDQCRQHLQELLYLEGGRNARTDSALAQAQALYSQVEMPFTYEPGFSSNALEYVGIYVFLLVLICTFLMVPVFSSDYQTQADQILKCTRDGKRRLAAARIGAVLLLAGVLYIVCMALFLLLLNASFDFKGLDTSLQLLVSVSVFLPVTAGQMELLIAGAGFVSLLATASFTLFLSGRMRTVASASIASFAFLILPMMVYMILDGNAGNWIRCLLPSGGVGMMNSFTYAAMDTKFAYVGSMVVWLPYIMLAAAAVEAVLFAILAGVSWCRRRR</sequence>
<gene>
    <name evidence="7" type="ORF">K8V82_03955</name>
</gene>
<dbReference type="GO" id="GO:0016020">
    <property type="term" value="C:membrane"/>
    <property type="evidence" value="ECO:0007669"/>
    <property type="project" value="UniProtKB-SubCell"/>
</dbReference>
<dbReference type="InterPro" id="IPR013525">
    <property type="entry name" value="ABC2_TM"/>
</dbReference>
<comment type="caution">
    <text evidence="7">The sequence shown here is derived from an EMBL/GenBank/DDBJ whole genome shotgun (WGS) entry which is preliminary data.</text>
</comment>
<keyword evidence="4 5" id="KW-0472">Membrane</keyword>
<dbReference type="AlphaFoldDB" id="A0A921LFS0"/>
<organism evidence="7 8">
    <name type="scientific">Lachnoclostridium phocaeense</name>
    <dbReference type="NCBI Taxonomy" id="1871021"/>
    <lineage>
        <taxon>Bacteria</taxon>
        <taxon>Bacillati</taxon>
        <taxon>Bacillota</taxon>
        <taxon>Clostridia</taxon>
        <taxon>Lachnospirales</taxon>
        <taxon>Lachnospiraceae</taxon>
    </lineage>
</organism>
<evidence type="ECO:0000256" key="4">
    <source>
        <dbReference type="ARBA" id="ARBA00023136"/>
    </source>
</evidence>
<evidence type="ECO:0000313" key="7">
    <source>
        <dbReference type="EMBL" id="HJF93927.1"/>
    </source>
</evidence>